<accession>A0ABN6TAZ1</accession>
<dbReference type="Pfam" id="PF00593">
    <property type="entry name" value="TonB_dep_Rec_b-barrel"/>
    <property type="match status" value="1"/>
</dbReference>
<comment type="similarity">
    <text evidence="11 12">Belongs to the TonB-dependent receptor family.</text>
</comment>
<proteinExistence type="inferred from homology"/>
<dbReference type="Proteomes" id="UP001163336">
    <property type="component" value="Chromosome"/>
</dbReference>
<evidence type="ECO:0000256" key="11">
    <source>
        <dbReference type="PROSITE-ProRule" id="PRU01360"/>
    </source>
</evidence>
<evidence type="ECO:0000259" key="15">
    <source>
        <dbReference type="Pfam" id="PF07715"/>
    </source>
</evidence>
<dbReference type="InterPro" id="IPR036942">
    <property type="entry name" value="Beta-barrel_TonB_sf"/>
</dbReference>
<evidence type="ECO:0000256" key="8">
    <source>
        <dbReference type="ARBA" id="ARBA00023077"/>
    </source>
</evidence>
<dbReference type="Gene3D" id="2.40.170.20">
    <property type="entry name" value="TonB-dependent receptor, beta-barrel domain"/>
    <property type="match status" value="1"/>
</dbReference>
<dbReference type="InterPro" id="IPR039426">
    <property type="entry name" value="TonB-dep_rcpt-like"/>
</dbReference>
<organism evidence="16 17">
    <name type="scientific">Massilia varians</name>
    <dbReference type="NCBI Taxonomy" id="457921"/>
    <lineage>
        <taxon>Bacteria</taxon>
        <taxon>Pseudomonadati</taxon>
        <taxon>Pseudomonadota</taxon>
        <taxon>Betaproteobacteria</taxon>
        <taxon>Burkholderiales</taxon>
        <taxon>Oxalobacteraceae</taxon>
        <taxon>Telluria group</taxon>
        <taxon>Massilia</taxon>
    </lineage>
</organism>
<dbReference type="Pfam" id="PF07715">
    <property type="entry name" value="Plug"/>
    <property type="match status" value="1"/>
</dbReference>
<dbReference type="PANTHER" id="PTHR32552:SF81">
    <property type="entry name" value="TONB-DEPENDENT OUTER MEMBRANE RECEPTOR"/>
    <property type="match status" value="1"/>
</dbReference>
<keyword evidence="13" id="KW-0732">Signal</keyword>
<sequence length="754" mass="81089">MKVKQVCPAQKLLAVAVSGIAWSLGCAHAVQAQEAPAVQAHNNAVPEVVVTAQRTASAASRTPVAISVLSGEQLRELGADNPAALGARLPNVHLDQAFSGLRVTIRGISNNDTTDKGDPSAAFMQDGVYIARPAGQAANFLDVERIEVLRGPQGTLYGRNTTAGLVNVISHAPTAQLEGRVAVEAGTYGNRKLEGVVNVPVNHALALRAAVSTRKQDPFLRNGQGTRFKPGMDRDDRDARLSARLAIGRDAALLLRYDHSEATNNNDRFVPDTNFYSGVAAGAPTWRDTSTDERLTMGFRPVNIAPVQGMQDRRARGLSADLSWNLGPATLYYLGSHRELDQQMVNNYYYRISPAIALGVINSYDGANIQDSHELRLATGGGGPLSAQAGLYYFSEQSDTRYAFQGLRPVGLPPYYAFPLVTEAASRAVFGQLTWRAAGRLQLTAGARRTLDHKWRVGSTDFQQAPSFNPATDRRLLNAADLSTSRTTWRLGAQFDLAPASLAYLSLATGYKAGAFNDGCVAGTSALGIPCPAAAAVTPEFLYYQPEELRAWEAGLKSRLMQGRLSVNAAVFHYDYTNLQLTGNAIVAGAPRLLTRNAGAARSRGVELDGEWRVGSGGRLNYGLTLLDARYVTYMATPTVSWAGRKLDRAPSQVFTLGYQQRVPLAGGQLTGGLFARASGAYVLAVPSQLLSYRVPSHTSTDATLAWAPAKGSWSVLARVRNIENKVRPSVIDSFGMTTPTAPRTADLRLDLRF</sequence>
<evidence type="ECO:0000259" key="14">
    <source>
        <dbReference type="Pfam" id="PF00593"/>
    </source>
</evidence>
<evidence type="ECO:0000256" key="2">
    <source>
        <dbReference type="ARBA" id="ARBA00022448"/>
    </source>
</evidence>
<evidence type="ECO:0000313" key="16">
    <source>
        <dbReference type="EMBL" id="BDT59372.1"/>
    </source>
</evidence>
<dbReference type="InterPro" id="IPR012910">
    <property type="entry name" value="Plug_dom"/>
</dbReference>
<evidence type="ECO:0000256" key="3">
    <source>
        <dbReference type="ARBA" id="ARBA00022452"/>
    </source>
</evidence>
<evidence type="ECO:0000256" key="9">
    <source>
        <dbReference type="ARBA" id="ARBA00023136"/>
    </source>
</evidence>
<evidence type="ECO:0000256" key="6">
    <source>
        <dbReference type="ARBA" id="ARBA00023004"/>
    </source>
</evidence>
<keyword evidence="10 11" id="KW-0998">Cell outer membrane</keyword>
<feature type="domain" description="TonB-dependent receptor-like beta-barrel" evidence="14">
    <location>
        <begin position="271"/>
        <end position="723"/>
    </location>
</feature>
<keyword evidence="2 11" id="KW-0813">Transport</keyword>
<keyword evidence="16" id="KW-0675">Receptor</keyword>
<dbReference type="EMBL" id="AP026966">
    <property type="protein sequence ID" value="BDT59372.1"/>
    <property type="molecule type" value="Genomic_DNA"/>
</dbReference>
<feature type="domain" description="TonB-dependent receptor plug" evidence="15">
    <location>
        <begin position="60"/>
        <end position="164"/>
    </location>
</feature>
<evidence type="ECO:0000256" key="13">
    <source>
        <dbReference type="SAM" id="SignalP"/>
    </source>
</evidence>
<dbReference type="RefSeq" id="WP_281908037.1">
    <property type="nucleotide sequence ID" value="NZ_AP026966.1"/>
</dbReference>
<keyword evidence="3 11" id="KW-1134">Transmembrane beta strand</keyword>
<keyword evidence="6" id="KW-0408">Iron</keyword>
<evidence type="ECO:0000256" key="7">
    <source>
        <dbReference type="ARBA" id="ARBA00023065"/>
    </source>
</evidence>
<evidence type="ECO:0000256" key="5">
    <source>
        <dbReference type="ARBA" id="ARBA00022692"/>
    </source>
</evidence>
<gene>
    <name evidence="16" type="ORF">MasN3_28660</name>
</gene>
<comment type="subcellular location">
    <subcellularLocation>
        <location evidence="1 11">Cell outer membrane</location>
        <topology evidence="1 11">Multi-pass membrane protein</topology>
    </subcellularLocation>
</comment>
<dbReference type="PANTHER" id="PTHR32552">
    <property type="entry name" value="FERRICHROME IRON RECEPTOR-RELATED"/>
    <property type="match status" value="1"/>
</dbReference>
<keyword evidence="5 11" id="KW-0812">Transmembrane</keyword>
<protein>
    <submittedName>
        <fullName evidence="16">TonB-dependent receptor</fullName>
    </submittedName>
</protein>
<dbReference type="PROSITE" id="PS52016">
    <property type="entry name" value="TONB_DEPENDENT_REC_3"/>
    <property type="match status" value="1"/>
</dbReference>
<evidence type="ECO:0000256" key="10">
    <source>
        <dbReference type="ARBA" id="ARBA00023237"/>
    </source>
</evidence>
<keyword evidence="4" id="KW-0410">Iron transport</keyword>
<keyword evidence="9 11" id="KW-0472">Membrane</keyword>
<evidence type="ECO:0000313" key="17">
    <source>
        <dbReference type="Proteomes" id="UP001163336"/>
    </source>
</evidence>
<keyword evidence="8 12" id="KW-0798">TonB box</keyword>
<dbReference type="SUPFAM" id="SSF56935">
    <property type="entry name" value="Porins"/>
    <property type="match status" value="1"/>
</dbReference>
<dbReference type="InterPro" id="IPR000531">
    <property type="entry name" value="Beta-barrel_TonB"/>
</dbReference>
<reference evidence="16" key="1">
    <citation type="submission" date="2022-11" db="EMBL/GenBank/DDBJ databases">
        <title>Isolation and characterization of PLA-degrading bacterium Massilia sp. from Antarctic soil.</title>
        <authorList>
            <person name="Sato K."/>
            <person name="Gomez-Fuentes C."/>
            <person name="Ahmad S.A."/>
            <person name="Zulkharnain A."/>
        </authorList>
    </citation>
    <scope>NUCLEOTIDE SEQUENCE</scope>
    <source>
        <strain evidence="16">N-3</strain>
    </source>
</reference>
<evidence type="ECO:0000256" key="4">
    <source>
        <dbReference type="ARBA" id="ARBA00022496"/>
    </source>
</evidence>
<evidence type="ECO:0000256" key="12">
    <source>
        <dbReference type="RuleBase" id="RU003357"/>
    </source>
</evidence>
<feature type="signal peptide" evidence="13">
    <location>
        <begin position="1"/>
        <end position="32"/>
    </location>
</feature>
<evidence type="ECO:0000256" key="1">
    <source>
        <dbReference type="ARBA" id="ARBA00004571"/>
    </source>
</evidence>
<keyword evidence="17" id="KW-1185">Reference proteome</keyword>
<dbReference type="PROSITE" id="PS51257">
    <property type="entry name" value="PROKAR_LIPOPROTEIN"/>
    <property type="match status" value="1"/>
</dbReference>
<feature type="chain" id="PRO_5047355860" evidence="13">
    <location>
        <begin position="33"/>
        <end position="754"/>
    </location>
</feature>
<name>A0ABN6TAZ1_9BURK</name>
<keyword evidence="7" id="KW-0406">Ion transport</keyword>